<keyword evidence="3" id="KW-0731">Sigma factor</keyword>
<dbReference type="Gene3D" id="1.10.10.10">
    <property type="entry name" value="Winged helix-like DNA-binding domain superfamily/Winged helix DNA-binding domain"/>
    <property type="match status" value="1"/>
</dbReference>
<keyword evidence="8" id="KW-1185">Reference proteome</keyword>
<evidence type="ECO:0000259" key="5">
    <source>
        <dbReference type="Pfam" id="PF04542"/>
    </source>
</evidence>
<reference evidence="8" key="1">
    <citation type="journal article" date="2019" name="Int. J. Syst. Evol. Microbiol.">
        <title>The Global Catalogue of Microorganisms (GCM) 10K type strain sequencing project: providing services to taxonomists for standard genome sequencing and annotation.</title>
        <authorList>
            <consortium name="The Broad Institute Genomics Platform"/>
            <consortium name="The Broad Institute Genome Sequencing Center for Infectious Disease"/>
            <person name="Wu L."/>
            <person name="Ma J."/>
        </authorList>
    </citation>
    <scope>NUCLEOTIDE SEQUENCE [LARGE SCALE GENOMIC DNA]</scope>
    <source>
        <strain evidence="8">JCM 18285</strain>
    </source>
</reference>
<dbReference type="EMBL" id="BAABJJ010000034">
    <property type="protein sequence ID" value="GAA4948386.1"/>
    <property type="molecule type" value="Genomic_DNA"/>
</dbReference>
<dbReference type="SUPFAM" id="SSF88946">
    <property type="entry name" value="Sigma2 domain of RNA polymerase sigma factors"/>
    <property type="match status" value="1"/>
</dbReference>
<evidence type="ECO:0000256" key="1">
    <source>
        <dbReference type="ARBA" id="ARBA00010641"/>
    </source>
</evidence>
<dbReference type="CDD" id="cd06171">
    <property type="entry name" value="Sigma70_r4"/>
    <property type="match status" value="1"/>
</dbReference>
<evidence type="ECO:0000313" key="7">
    <source>
        <dbReference type="EMBL" id="GAA4948386.1"/>
    </source>
</evidence>
<dbReference type="Pfam" id="PF08281">
    <property type="entry name" value="Sigma70_r4_2"/>
    <property type="match status" value="1"/>
</dbReference>
<name>A0ABP9GR53_9FLAO</name>
<feature type="domain" description="RNA polymerase sigma factor 70 region 4 type 2" evidence="6">
    <location>
        <begin position="152"/>
        <end position="203"/>
    </location>
</feature>
<dbReference type="SUPFAM" id="SSF88659">
    <property type="entry name" value="Sigma3 and sigma4 domains of RNA polymerase sigma factors"/>
    <property type="match status" value="1"/>
</dbReference>
<comment type="similarity">
    <text evidence="1">Belongs to the sigma-70 factor family. ECF subfamily.</text>
</comment>
<sequence>MIIKQDNFKNSYPKILKKTKKLKFQIPKRLTLVAQSPITMGKQLHNNICEEHIFSSIFDKHAKDLHNFLYYKFGDLLNPKDKVQEAFIKLWQNCAKISPEKAKSFVFTTANNLMLNEVAHQKVVLRYQQTKLKTYTNENPEFLMQESEYNDKLQKALSNLTEAQREAFMMNRVEGKRFKEIAETLGISTKAVEKRIYGALNKLRKDIKEL</sequence>
<accession>A0ABP9GR53</accession>
<organism evidence="7 8">
    <name type="scientific">Algibacter agarivorans</name>
    <dbReference type="NCBI Taxonomy" id="1109741"/>
    <lineage>
        <taxon>Bacteria</taxon>
        <taxon>Pseudomonadati</taxon>
        <taxon>Bacteroidota</taxon>
        <taxon>Flavobacteriia</taxon>
        <taxon>Flavobacteriales</taxon>
        <taxon>Flavobacteriaceae</taxon>
        <taxon>Algibacter</taxon>
    </lineage>
</organism>
<protein>
    <recommendedName>
        <fullName evidence="9">RNA polymerase sigma-70 factor, ECF subfamily</fullName>
    </recommendedName>
</protein>
<evidence type="ECO:0000313" key="8">
    <source>
        <dbReference type="Proteomes" id="UP001501302"/>
    </source>
</evidence>
<dbReference type="Gene3D" id="1.10.1740.10">
    <property type="match status" value="1"/>
</dbReference>
<dbReference type="InterPro" id="IPR014284">
    <property type="entry name" value="RNA_pol_sigma-70_dom"/>
</dbReference>
<dbReference type="InterPro" id="IPR007627">
    <property type="entry name" value="RNA_pol_sigma70_r2"/>
</dbReference>
<dbReference type="InterPro" id="IPR039425">
    <property type="entry name" value="RNA_pol_sigma-70-like"/>
</dbReference>
<dbReference type="Proteomes" id="UP001501302">
    <property type="component" value="Unassembled WGS sequence"/>
</dbReference>
<keyword evidence="2" id="KW-0805">Transcription regulation</keyword>
<proteinExistence type="inferred from homology"/>
<evidence type="ECO:0000256" key="2">
    <source>
        <dbReference type="ARBA" id="ARBA00023015"/>
    </source>
</evidence>
<dbReference type="InterPro" id="IPR036388">
    <property type="entry name" value="WH-like_DNA-bd_sf"/>
</dbReference>
<dbReference type="InterPro" id="IPR013325">
    <property type="entry name" value="RNA_pol_sigma_r2"/>
</dbReference>
<dbReference type="PANTHER" id="PTHR43133:SF46">
    <property type="entry name" value="RNA POLYMERASE SIGMA-70 FACTOR ECF SUBFAMILY"/>
    <property type="match status" value="1"/>
</dbReference>
<evidence type="ECO:0008006" key="9">
    <source>
        <dbReference type="Google" id="ProtNLM"/>
    </source>
</evidence>
<keyword evidence="4" id="KW-0804">Transcription</keyword>
<dbReference type="InterPro" id="IPR013324">
    <property type="entry name" value="RNA_pol_sigma_r3/r4-like"/>
</dbReference>
<evidence type="ECO:0000256" key="4">
    <source>
        <dbReference type="ARBA" id="ARBA00023163"/>
    </source>
</evidence>
<evidence type="ECO:0000259" key="6">
    <source>
        <dbReference type="Pfam" id="PF08281"/>
    </source>
</evidence>
<comment type="caution">
    <text evidence="7">The sequence shown here is derived from an EMBL/GenBank/DDBJ whole genome shotgun (WGS) entry which is preliminary data.</text>
</comment>
<dbReference type="Pfam" id="PF04542">
    <property type="entry name" value="Sigma70_r2"/>
    <property type="match status" value="1"/>
</dbReference>
<evidence type="ECO:0000256" key="3">
    <source>
        <dbReference type="ARBA" id="ARBA00023082"/>
    </source>
</evidence>
<gene>
    <name evidence="7" type="ORF">GCM10023314_22110</name>
</gene>
<feature type="domain" description="RNA polymerase sigma-70 region 2" evidence="5">
    <location>
        <begin position="58"/>
        <end position="121"/>
    </location>
</feature>
<dbReference type="NCBIfam" id="TIGR02937">
    <property type="entry name" value="sigma70-ECF"/>
    <property type="match status" value="1"/>
</dbReference>
<dbReference type="PANTHER" id="PTHR43133">
    <property type="entry name" value="RNA POLYMERASE ECF-TYPE SIGMA FACTO"/>
    <property type="match status" value="1"/>
</dbReference>
<dbReference type="InterPro" id="IPR013249">
    <property type="entry name" value="RNA_pol_sigma70_r4_t2"/>
</dbReference>